<dbReference type="Proteomes" id="UP000249091">
    <property type="component" value="Chromosome 1"/>
</dbReference>
<accession>A0A2X4TMS9</accession>
<dbReference type="KEGG" id="rcr:NCTC10994_00226"/>
<dbReference type="AlphaFoldDB" id="A0A2X4TMS9"/>
<dbReference type="EMBL" id="LS483468">
    <property type="protein sequence ID" value="SQI28481.1"/>
    <property type="molecule type" value="Genomic_DNA"/>
</dbReference>
<evidence type="ECO:0000313" key="1">
    <source>
        <dbReference type="EMBL" id="SQI28481.1"/>
    </source>
</evidence>
<reference evidence="1 2" key="1">
    <citation type="submission" date="2018-06" db="EMBL/GenBank/DDBJ databases">
        <authorList>
            <consortium name="Pathogen Informatics"/>
            <person name="Doyle S."/>
        </authorList>
    </citation>
    <scope>NUCLEOTIDE SEQUENCE [LARGE SCALE GENOMIC DNA]</scope>
    <source>
        <strain evidence="1 2">NCTC10994</strain>
    </source>
</reference>
<protein>
    <submittedName>
        <fullName evidence="1">Uncharacterized protein</fullName>
    </submittedName>
</protein>
<gene>
    <name evidence="1" type="ORF">NCTC10994_00226</name>
</gene>
<evidence type="ECO:0000313" key="2">
    <source>
        <dbReference type="Proteomes" id="UP000249091"/>
    </source>
</evidence>
<keyword evidence="2" id="KW-1185">Reference proteome</keyword>
<sequence length="39" mass="4403">MIALLLLLLVVLLILDVLALMGKTPDTHMEITQFGDYKF</sequence>
<proteinExistence type="predicted"/>
<organism evidence="1 2">
    <name type="scientific">Rhodococcus coprophilus</name>
    <dbReference type="NCBI Taxonomy" id="38310"/>
    <lineage>
        <taxon>Bacteria</taxon>
        <taxon>Bacillati</taxon>
        <taxon>Actinomycetota</taxon>
        <taxon>Actinomycetes</taxon>
        <taxon>Mycobacteriales</taxon>
        <taxon>Nocardiaceae</taxon>
        <taxon>Rhodococcus</taxon>
    </lineage>
</organism>
<name>A0A2X4TMS9_9NOCA</name>